<proteinExistence type="inferred from homology"/>
<evidence type="ECO:0000256" key="1">
    <source>
        <dbReference type="ARBA" id="ARBA00004571"/>
    </source>
</evidence>
<feature type="signal peptide" evidence="15">
    <location>
        <begin position="1"/>
        <end position="27"/>
    </location>
</feature>
<protein>
    <submittedName>
        <fullName evidence="18">TonB-dependent hemoglobin/transferrin/lactoferrin family receptor</fullName>
    </submittedName>
</protein>
<dbReference type="Gene3D" id="2.40.170.20">
    <property type="entry name" value="TonB-dependent receptor, beta-barrel domain"/>
    <property type="match status" value="1"/>
</dbReference>
<evidence type="ECO:0000313" key="19">
    <source>
        <dbReference type="Proteomes" id="UP000229329"/>
    </source>
</evidence>
<dbReference type="NCBIfam" id="TIGR01786">
    <property type="entry name" value="TonB-hemlactrns"/>
    <property type="match status" value="1"/>
</dbReference>
<comment type="subcellular location">
    <subcellularLocation>
        <location evidence="1 12">Cell outer membrane</location>
        <topology evidence="1 12">Multi-pass membrane protein</topology>
    </subcellularLocation>
</comment>
<dbReference type="InterPro" id="IPR037066">
    <property type="entry name" value="Plug_dom_sf"/>
</dbReference>
<evidence type="ECO:0000256" key="10">
    <source>
        <dbReference type="ARBA" id="ARBA00023170"/>
    </source>
</evidence>
<keyword evidence="5 12" id="KW-0812">Transmembrane</keyword>
<dbReference type="Pfam" id="PF00593">
    <property type="entry name" value="TonB_dep_Rec_b-barrel"/>
    <property type="match status" value="1"/>
</dbReference>
<keyword evidence="4 12" id="KW-1134">Transmembrane beta strand</keyword>
<dbReference type="PANTHER" id="PTHR30069:SF29">
    <property type="entry name" value="HEMOGLOBIN AND HEMOGLOBIN-HAPTOGLOBIN-BINDING PROTEIN 1-RELATED"/>
    <property type="match status" value="1"/>
</dbReference>
<evidence type="ECO:0000256" key="5">
    <source>
        <dbReference type="ARBA" id="ARBA00022692"/>
    </source>
</evidence>
<feature type="domain" description="TonB-dependent receptor-like beta-barrel" evidence="16">
    <location>
        <begin position="280"/>
        <end position="735"/>
    </location>
</feature>
<dbReference type="PROSITE" id="PS52016">
    <property type="entry name" value="TONB_DEPENDENT_REC_3"/>
    <property type="match status" value="1"/>
</dbReference>
<keyword evidence="19" id="KW-1185">Reference proteome</keyword>
<evidence type="ECO:0000256" key="8">
    <source>
        <dbReference type="ARBA" id="ARBA00023077"/>
    </source>
</evidence>
<sequence>MCNKVHKRTISVLSTLALLSFPLYGLAEELTLDTIEVSADTTIDTKAAVLKKQQTEIQNELIRDTRDLVRYVSDIGISDNGRHLKGFSIRGVEGNRVGISIDGVNLPDFEENSLYARYGNFNSSRLSIDTELVQQIEIARGANSFNAGSGALGGDVNYRTLDAQNLVQPGRQWGMLLRGGYASKNKEWVRTVGVGYVGEKLDAILIYSQRTGHELRSSGRGSYYDFSQSQHPDPSTHRFHSYLGKLNYQINANHRIGININGQTGSNYTNERSYTLYPGAWREADDQHKRLNGNVYYAYTPNSPYLALFKADIDYQHTNLAAVGYKGGHHWKTQEKQLDEIFDRRMKTKFTRFSLQLDSQPLYLWGEHHLGFRAFIAERRFENINHDIIGINTPYHTGYYYTIQYPVKTRLYSLAFQDHIHWYPKTLFSMLTGQAGIRYDHEKLVPQSLNALCSKACTAEGKPDQNTFSNWTGFLGLNAQLNDTWSMGYKLSTAYRTPTASEMYFTFTNAYGTWKSNPSLKPERSLSHTLSLQGQHAKGQLDISVYHSRYRHFLLEQENIIKQDDGYGHTVLTPMQQMVNINRAQISGIEIKGKLNLSALLPVSDAWKMMGGVGYSQGKLSNGESLLSIQPLKTVIGLDFEAPNGTWGIFSRLTYLGAKRHNAAKIAENSRVCLQTSVNPWYPFYSDQPTICTDYGYEKNITTYKYLNKSAYLVDLFGFYKPSPNITLRGGIYNLFNRKYHTWDALRGINAHSTTNAVDRDGIGLTRFQAPGRNFAASIEMRF</sequence>
<dbReference type="RefSeq" id="WP_100289867.1">
    <property type="nucleotide sequence ID" value="NZ_PHHA01000044.1"/>
</dbReference>
<dbReference type="EMBL" id="PHHA01000044">
    <property type="protein sequence ID" value="PJG84234.1"/>
    <property type="molecule type" value="Genomic_DNA"/>
</dbReference>
<dbReference type="InterPro" id="IPR012910">
    <property type="entry name" value="Plug_dom"/>
</dbReference>
<keyword evidence="7" id="KW-0677">Repeat</keyword>
<evidence type="ECO:0000256" key="3">
    <source>
        <dbReference type="ARBA" id="ARBA00022448"/>
    </source>
</evidence>
<evidence type="ECO:0000256" key="6">
    <source>
        <dbReference type="ARBA" id="ARBA00022729"/>
    </source>
</evidence>
<dbReference type="PROSITE" id="PS01156">
    <property type="entry name" value="TONB_DEPENDENT_REC_2"/>
    <property type="match status" value="1"/>
</dbReference>
<evidence type="ECO:0000256" key="7">
    <source>
        <dbReference type="ARBA" id="ARBA00022737"/>
    </source>
</evidence>
<dbReference type="InterPro" id="IPR000531">
    <property type="entry name" value="Beta-barrel_TonB"/>
</dbReference>
<evidence type="ECO:0000313" key="18">
    <source>
        <dbReference type="EMBL" id="PJG84234.1"/>
    </source>
</evidence>
<dbReference type="GO" id="GO:0044718">
    <property type="term" value="P:siderophore transmembrane transport"/>
    <property type="evidence" value="ECO:0007669"/>
    <property type="project" value="TreeGrafter"/>
</dbReference>
<evidence type="ECO:0000256" key="14">
    <source>
        <dbReference type="RuleBase" id="RU003357"/>
    </source>
</evidence>
<evidence type="ECO:0000256" key="2">
    <source>
        <dbReference type="ARBA" id="ARBA00008143"/>
    </source>
</evidence>
<feature type="domain" description="TonB-dependent receptor plug" evidence="17">
    <location>
        <begin position="44"/>
        <end position="154"/>
    </location>
</feature>
<evidence type="ECO:0000259" key="17">
    <source>
        <dbReference type="Pfam" id="PF07715"/>
    </source>
</evidence>
<evidence type="ECO:0000256" key="15">
    <source>
        <dbReference type="SAM" id="SignalP"/>
    </source>
</evidence>
<keyword evidence="9 12" id="KW-0472">Membrane</keyword>
<gene>
    <name evidence="18" type="ORF">CVP05_12380</name>
</gene>
<dbReference type="InterPro" id="IPR039426">
    <property type="entry name" value="TonB-dep_rcpt-like"/>
</dbReference>
<dbReference type="InterPro" id="IPR010917">
    <property type="entry name" value="TonB_rcpt_CS"/>
</dbReference>
<keyword evidence="6 15" id="KW-0732">Signal</keyword>
<dbReference type="AlphaFoldDB" id="A0A2M8RZD9"/>
<evidence type="ECO:0000256" key="9">
    <source>
        <dbReference type="ARBA" id="ARBA00023136"/>
    </source>
</evidence>
<name>A0A2M8RZD9_9PAST</name>
<feature type="short sequence motif" description="TonB C-terminal box" evidence="13">
    <location>
        <begin position="766"/>
        <end position="783"/>
    </location>
</feature>
<dbReference type="GO" id="GO:0015344">
    <property type="term" value="F:siderophore uptake transmembrane transporter activity"/>
    <property type="evidence" value="ECO:0007669"/>
    <property type="project" value="TreeGrafter"/>
</dbReference>
<comment type="caution">
    <text evidence="18">The sequence shown here is derived from an EMBL/GenBank/DDBJ whole genome shotgun (WGS) entry which is preliminary data.</text>
</comment>
<organism evidence="18 19">
    <name type="scientific">Conservatibacter flavescens</name>
    <dbReference type="NCBI Taxonomy" id="28161"/>
    <lineage>
        <taxon>Bacteria</taxon>
        <taxon>Pseudomonadati</taxon>
        <taxon>Pseudomonadota</taxon>
        <taxon>Gammaproteobacteria</taxon>
        <taxon>Pasteurellales</taxon>
        <taxon>Pasteurellaceae</taxon>
        <taxon>Conservatibacter</taxon>
    </lineage>
</organism>
<dbReference type="SUPFAM" id="SSF56935">
    <property type="entry name" value="Porins"/>
    <property type="match status" value="1"/>
</dbReference>
<dbReference type="GO" id="GO:0009279">
    <property type="term" value="C:cell outer membrane"/>
    <property type="evidence" value="ECO:0007669"/>
    <property type="project" value="UniProtKB-SubCell"/>
</dbReference>
<dbReference type="Proteomes" id="UP000229329">
    <property type="component" value="Unassembled WGS sequence"/>
</dbReference>
<keyword evidence="3 12" id="KW-0813">Transport</keyword>
<dbReference type="InterPro" id="IPR036942">
    <property type="entry name" value="Beta-barrel_TonB_sf"/>
</dbReference>
<comment type="similarity">
    <text evidence="2">Belongs to the TonB-dependent receptor family. Hemoglobin/haptoglobin binding protein subfamily.</text>
</comment>
<evidence type="ECO:0000256" key="13">
    <source>
        <dbReference type="PROSITE-ProRule" id="PRU10144"/>
    </source>
</evidence>
<evidence type="ECO:0000256" key="4">
    <source>
        <dbReference type="ARBA" id="ARBA00022452"/>
    </source>
</evidence>
<dbReference type="PANTHER" id="PTHR30069">
    <property type="entry name" value="TONB-DEPENDENT OUTER MEMBRANE RECEPTOR"/>
    <property type="match status" value="1"/>
</dbReference>
<keyword evidence="10 18" id="KW-0675">Receptor</keyword>
<dbReference type="Pfam" id="PF07715">
    <property type="entry name" value="Plug"/>
    <property type="match status" value="1"/>
</dbReference>
<dbReference type="OrthoDB" id="9764669at2"/>
<evidence type="ECO:0000259" key="16">
    <source>
        <dbReference type="Pfam" id="PF00593"/>
    </source>
</evidence>
<keyword evidence="11 12" id="KW-0998">Cell outer membrane</keyword>
<dbReference type="CDD" id="cd01347">
    <property type="entry name" value="ligand_gated_channel"/>
    <property type="match status" value="1"/>
</dbReference>
<accession>A0A2M8RZD9</accession>
<dbReference type="InterPro" id="IPR010949">
    <property type="entry name" value="TonB_Hb/transfer/lactofer_rcpt"/>
</dbReference>
<dbReference type="Gene3D" id="2.170.130.10">
    <property type="entry name" value="TonB-dependent receptor, plug domain"/>
    <property type="match status" value="1"/>
</dbReference>
<feature type="chain" id="PRO_5014792729" evidence="15">
    <location>
        <begin position="28"/>
        <end position="783"/>
    </location>
</feature>
<keyword evidence="8 14" id="KW-0798">TonB box</keyword>
<evidence type="ECO:0000256" key="11">
    <source>
        <dbReference type="ARBA" id="ARBA00023237"/>
    </source>
</evidence>
<reference evidence="18 19" key="1">
    <citation type="submission" date="2017-11" db="EMBL/GenBank/DDBJ databases">
        <title>Reclassification of Bisgaard taxon 7 as Conservatibacter flavescens gen. nov., sp. nov.</title>
        <authorList>
            <person name="Christensen H."/>
        </authorList>
    </citation>
    <scope>NUCLEOTIDE SEQUENCE [LARGE SCALE GENOMIC DNA]</scope>
    <source>
        <strain evidence="18 19">7_4</strain>
    </source>
</reference>
<evidence type="ECO:0000256" key="12">
    <source>
        <dbReference type="PROSITE-ProRule" id="PRU01360"/>
    </source>
</evidence>